<gene>
    <name evidence="6" type="ORF">DYI37_18510</name>
</gene>
<name>A0A371WY74_9HYPH</name>
<keyword evidence="7" id="KW-1185">Reference proteome</keyword>
<dbReference type="AlphaFoldDB" id="A0A371WY74"/>
<dbReference type="SUPFAM" id="SSF56436">
    <property type="entry name" value="C-type lectin-like"/>
    <property type="match status" value="1"/>
</dbReference>
<sequence>MSARSDFLALDARSSDLAERYRAVREASRALGSHLSDADATVQSMPDASPAKWHLAHTTWFFETMILKERVPGYRVFDESYNFLFNSYYETVGERQPRARRGMVTRPSLEEVFAYRAHVDEAMDRLLSEGPDAEVAELVGLGCQHEQQHQELLLTDILHLFSQNPLKPAFKDPGPVAVEGGEPEPANFVSFEGGIVEIGHDGEGFAFDCEGPRHRTLIEPYRLSDRLVTNGEWIAFIEDGGYRDPLLWLSAGWADVKENGWSMPFYWEKRGGDYWTMTLRGFQPVDRSAPVTHLSYFEADAFAAWAGKRLPSEAEWENAAAGVPMEGNFADTGRLRPKPAGGREEGTGLRQMFGDCWEWTRSAFLPYPGFKAAPGAVGEYNGKFMCGQFVLRGGSCATPPGHIRRTYRNFFPPEARWQFTGLRLAEDG</sequence>
<comment type="caution">
    <text evidence="6">The sequence shown here is derived from an EMBL/GenBank/DDBJ whole genome shotgun (WGS) entry which is preliminary data.</text>
</comment>
<proteinExistence type="predicted"/>
<dbReference type="GO" id="GO:0052699">
    <property type="term" value="P:ergothioneine biosynthetic process"/>
    <property type="evidence" value="ECO:0007669"/>
    <property type="project" value="InterPro"/>
</dbReference>
<evidence type="ECO:0000313" key="6">
    <source>
        <dbReference type="EMBL" id="RFC61922.1"/>
    </source>
</evidence>
<dbReference type="Gene3D" id="3.90.1580.10">
    <property type="entry name" value="paralog of FGE (formylglycine-generating enzyme)"/>
    <property type="match status" value="1"/>
</dbReference>
<feature type="domain" description="DinB-like" evidence="5">
    <location>
        <begin position="21"/>
        <end position="151"/>
    </location>
</feature>
<evidence type="ECO:0000259" key="5">
    <source>
        <dbReference type="Pfam" id="PF12867"/>
    </source>
</evidence>
<dbReference type="Proteomes" id="UP000264310">
    <property type="component" value="Unassembled WGS sequence"/>
</dbReference>
<dbReference type="OrthoDB" id="9768004at2"/>
<dbReference type="PANTHER" id="PTHR23150:SF36">
    <property type="entry name" value="HERCYNINE OXYGENASE"/>
    <property type="match status" value="1"/>
</dbReference>
<evidence type="ECO:0000259" key="4">
    <source>
        <dbReference type="Pfam" id="PF03781"/>
    </source>
</evidence>
<dbReference type="InterPro" id="IPR051043">
    <property type="entry name" value="Sulfatase_Mod_Factor_Kinase"/>
</dbReference>
<dbReference type="InterPro" id="IPR016187">
    <property type="entry name" value="CTDL_fold"/>
</dbReference>
<keyword evidence="1" id="KW-0560">Oxidoreductase</keyword>
<comment type="pathway">
    <text evidence="3">Amino-acid biosynthesis; ergothioneine biosynthesis.</text>
</comment>
<accession>A0A371WY74</accession>
<keyword evidence="2" id="KW-0408">Iron</keyword>
<dbReference type="InterPro" id="IPR024775">
    <property type="entry name" value="DinB-like"/>
</dbReference>
<dbReference type="InterPro" id="IPR005532">
    <property type="entry name" value="SUMF_dom"/>
</dbReference>
<dbReference type="Pfam" id="PF03781">
    <property type="entry name" value="FGE-sulfatase"/>
    <property type="match status" value="1"/>
</dbReference>
<evidence type="ECO:0000256" key="3">
    <source>
        <dbReference type="ARBA" id="ARBA00037882"/>
    </source>
</evidence>
<dbReference type="SUPFAM" id="SSF109854">
    <property type="entry name" value="DinB/YfiT-like putative metalloenzymes"/>
    <property type="match status" value="1"/>
</dbReference>
<dbReference type="InterPro" id="IPR034660">
    <property type="entry name" value="DinB/YfiT-like"/>
</dbReference>
<evidence type="ECO:0000256" key="1">
    <source>
        <dbReference type="ARBA" id="ARBA00023002"/>
    </source>
</evidence>
<evidence type="ECO:0000256" key="2">
    <source>
        <dbReference type="ARBA" id="ARBA00023004"/>
    </source>
</evidence>
<dbReference type="InterPro" id="IPR042095">
    <property type="entry name" value="SUMF_sf"/>
</dbReference>
<dbReference type="Pfam" id="PF12867">
    <property type="entry name" value="DinB_2"/>
    <property type="match status" value="1"/>
</dbReference>
<dbReference type="NCBIfam" id="TIGR03440">
    <property type="entry name" value="egtB_TIGR03440"/>
    <property type="match status" value="1"/>
</dbReference>
<evidence type="ECO:0000313" key="7">
    <source>
        <dbReference type="Proteomes" id="UP000264310"/>
    </source>
</evidence>
<dbReference type="RefSeq" id="WP_116684805.1">
    <property type="nucleotide sequence ID" value="NZ_QURL01000011.1"/>
</dbReference>
<dbReference type="PANTHER" id="PTHR23150">
    <property type="entry name" value="SULFATASE MODIFYING FACTOR 1, 2"/>
    <property type="match status" value="1"/>
</dbReference>
<protein>
    <submittedName>
        <fullName evidence="6">Ergothioneine biosynthesis protein EgtB</fullName>
    </submittedName>
</protein>
<dbReference type="EMBL" id="QURL01000011">
    <property type="protein sequence ID" value="RFC61922.1"/>
    <property type="molecule type" value="Genomic_DNA"/>
</dbReference>
<feature type="domain" description="Sulfatase-modifying factor enzyme-like" evidence="4">
    <location>
        <begin position="186"/>
        <end position="336"/>
    </location>
</feature>
<reference evidence="6 7" key="1">
    <citation type="submission" date="2018-08" db="EMBL/GenBank/DDBJ databases">
        <title>Fulvimarina sp. 85, whole genome shotgun sequence.</title>
        <authorList>
            <person name="Tuo L."/>
        </authorList>
    </citation>
    <scope>NUCLEOTIDE SEQUENCE [LARGE SCALE GENOMIC DNA]</scope>
    <source>
        <strain evidence="6 7">85</strain>
    </source>
</reference>
<dbReference type="InterPro" id="IPR017806">
    <property type="entry name" value="EgtB"/>
</dbReference>
<organism evidence="6 7">
    <name type="scientific">Fulvimarina endophytica</name>
    <dbReference type="NCBI Taxonomy" id="2293836"/>
    <lineage>
        <taxon>Bacteria</taxon>
        <taxon>Pseudomonadati</taxon>
        <taxon>Pseudomonadota</taxon>
        <taxon>Alphaproteobacteria</taxon>
        <taxon>Hyphomicrobiales</taxon>
        <taxon>Aurantimonadaceae</taxon>
        <taxon>Fulvimarina</taxon>
    </lineage>
</organism>